<feature type="compositionally biased region" description="Basic residues" evidence="1">
    <location>
        <begin position="393"/>
        <end position="407"/>
    </location>
</feature>
<accession>A0A804PKJ9</accession>
<feature type="compositionally biased region" description="Basic residues" evidence="1">
    <location>
        <begin position="168"/>
        <end position="179"/>
    </location>
</feature>
<dbReference type="Proteomes" id="UP000007305">
    <property type="component" value="Chromosome 5"/>
</dbReference>
<protein>
    <submittedName>
        <fullName evidence="2">Uncharacterized protein</fullName>
    </submittedName>
</protein>
<gene>
    <name evidence="2" type="primary">LOC103627405</name>
</gene>
<feature type="compositionally biased region" description="Low complexity" evidence="1">
    <location>
        <begin position="194"/>
        <end position="214"/>
    </location>
</feature>
<dbReference type="EnsemblPlants" id="Zm00001eb246950_T001">
    <property type="protein sequence ID" value="Zm00001eb246950_P001"/>
    <property type="gene ID" value="Zm00001eb246950"/>
</dbReference>
<sequence length="582" mass="65503">MGLVVRWARQPNIPSLSHSRLASTQQPPGCGRVRSDVVRETTKSSRFLDLADLPLPTAAPAPPFLRPSPAGTSAPHDAAAPLYTPAPRPGSSCPSHPPRFKTAVRTNYNLRQRLLLRSIGHVHSRGVPRARAHQRRRAGVRDDGRHALQRGAGHHARRHGGRLLERVPRRRGRVLHRPRPGVLRGAAGPPPHGGAPRAAGRPRGDALPRGALLRPPGPRPRRAPRGAGRRPRPPGGVRARARAGGRHGRPRRARRRLLRRARRRRARLQLDARGAPPRVPRPRAGQRRGVPGRRHAPGRRAGAARPPRRPRRRRGRLLRAHGRPAPPLPRRARPPASVVHRRRPGLRRGRRVRVRRLRELQGPAQRVRRRRLGPQHGRAGRLLLRAARLRARRRRQAPVAGRHRRAHGGHDVPAGRLLLHQPARLQGQERRLVVVRRRHAGVARGQARGTRRRDGGREVGVRDQPVRRPRLPRPPEQRRRRAVAIAEQAGGGREGESARRGGLLPEARHVRRPAVRVDGRRHLGVQRPRPRAHVDAAPQRRRRHLRLLHRRRSHLRSAQRRECLRRMGDAAAGDHLTVSRQD</sequence>
<feature type="compositionally biased region" description="Basic residues" evidence="1">
    <location>
        <begin position="280"/>
        <end position="298"/>
    </location>
</feature>
<feature type="compositionally biased region" description="Basic residues" evidence="1">
    <location>
        <begin position="125"/>
        <end position="138"/>
    </location>
</feature>
<evidence type="ECO:0000313" key="3">
    <source>
        <dbReference type="Proteomes" id="UP000007305"/>
    </source>
</evidence>
<reference evidence="2" key="3">
    <citation type="submission" date="2021-05" db="UniProtKB">
        <authorList>
            <consortium name="EnsemblPlants"/>
        </authorList>
    </citation>
    <scope>IDENTIFICATION</scope>
    <source>
        <strain evidence="2">cv. B73</strain>
    </source>
</reference>
<feature type="compositionally biased region" description="Basic residues" evidence="1">
    <location>
        <begin position="306"/>
        <end position="322"/>
    </location>
</feature>
<dbReference type="Gramene" id="Zm00001eb246950_T001">
    <property type="protein sequence ID" value="Zm00001eb246950_P001"/>
    <property type="gene ID" value="Zm00001eb246950"/>
</dbReference>
<keyword evidence="3" id="KW-1185">Reference proteome</keyword>
<dbReference type="InParanoid" id="A0A804PKJ9"/>
<feature type="region of interest" description="Disordered" evidence="1">
    <location>
        <begin position="440"/>
        <end position="502"/>
    </location>
</feature>
<evidence type="ECO:0000256" key="1">
    <source>
        <dbReference type="SAM" id="MobiDB-lite"/>
    </source>
</evidence>
<reference evidence="2" key="2">
    <citation type="submission" date="2019-07" db="EMBL/GenBank/DDBJ databases">
        <authorList>
            <person name="Seetharam A."/>
            <person name="Woodhouse M."/>
            <person name="Cannon E."/>
        </authorList>
    </citation>
    <scope>NUCLEOTIDE SEQUENCE [LARGE SCALE GENOMIC DNA]</scope>
    <source>
        <strain evidence="2">cv. B73</strain>
    </source>
</reference>
<reference evidence="3" key="1">
    <citation type="journal article" date="2009" name="Science">
        <title>The B73 maize genome: complexity, diversity, and dynamics.</title>
        <authorList>
            <person name="Schnable P.S."/>
            <person name="Ware D."/>
            <person name="Fulton R.S."/>
            <person name="Stein J.C."/>
            <person name="Wei F."/>
            <person name="Pasternak S."/>
            <person name="Liang C."/>
            <person name="Zhang J."/>
            <person name="Fulton L."/>
            <person name="Graves T.A."/>
            <person name="Minx P."/>
            <person name="Reily A.D."/>
            <person name="Courtney L."/>
            <person name="Kruchowski S.S."/>
            <person name="Tomlinson C."/>
            <person name="Strong C."/>
            <person name="Delehaunty K."/>
            <person name="Fronick C."/>
            <person name="Courtney B."/>
            <person name="Rock S.M."/>
            <person name="Belter E."/>
            <person name="Du F."/>
            <person name="Kim K."/>
            <person name="Abbott R.M."/>
            <person name="Cotton M."/>
            <person name="Levy A."/>
            <person name="Marchetto P."/>
            <person name="Ochoa K."/>
            <person name="Jackson S.M."/>
            <person name="Gillam B."/>
            <person name="Chen W."/>
            <person name="Yan L."/>
            <person name="Higginbotham J."/>
            <person name="Cardenas M."/>
            <person name="Waligorski J."/>
            <person name="Applebaum E."/>
            <person name="Phelps L."/>
            <person name="Falcone J."/>
            <person name="Kanchi K."/>
            <person name="Thane T."/>
            <person name="Scimone A."/>
            <person name="Thane N."/>
            <person name="Henke J."/>
            <person name="Wang T."/>
            <person name="Ruppert J."/>
            <person name="Shah N."/>
            <person name="Rotter K."/>
            <person name="Hodges J."/>
            <person name="Ingenthron E."/>
            <person name="Cordes M."/>
            <person name="Kohlberg S."/>
            <person name="Sgro J."/>
            <person name="Delgado B."/>
            <person name="Mead K."/>
            <person name="Chinwalla A."/>
            <person name="Leonard S."/>
            <person name="Crouse K."/>
            <person name="Collura K."/>
            <person name="Kudrna D."/>
            <person name="Currie J."/>
            <person name="He R."/>
            <person name="Angelova A."/>
            <person name="Rajasekar S."/>
            <person name="Mueller T."/>
            <person name="Lomeli R."/>
            <person name="Scara G."/>
            <person name="Ko A."/>
            <person name="Delaney K."/>
            <person name="Wissotski M."/>
            <person name="Lopez G."/>
            <person name="Campos D."/>
            <person name="Braidotti M."/>
            <person name="Ashley E."/>
            <person name="Golser W."/>
            <person name="Kim H."/>
            <person name="Lee S."/>
            <person name="Lin J."/>
            <person name="Dujmic Z."/>
            <person name="Kim W."/>
            <person name="Talag J."/>
            <person name="Zuccolo A."/>
            <person name="Fan C."/>
            <person name="Sebastian A."/>
            <person name="Kramer M."/>
            <person name="Spiegel L."/>
            <person name="Nascimento L."/>
            <person name="Zutavern T."/>
            <person name="Miller B."/>
            <person name="Ambroise C."/>
            <person name="Muller S."/>
            <person name="Spooner W."/>
            <person name="Narechania A."/>
            <person name="Ren L."/>
            <person name="Wei S."/>
            <person name="Kumari S."/>
            <person name="Faga B."/>
            <person name="Levy M.J."/>
            <person name="McMahan L."/>
            <person name="Van Buren P."/>
            <person name="Vaughn M.W."/>
            <person name="Ying K."/>
            <person name="Yeh C.-T."/>
            <person name="Emrich S.J."/>
            <person name="Jia Y."/>
            <person name="Kalyanaraman A."/>
            <person name="Hsia A.-P."/>
            <person name="Barbazuk W.B."/>
            <person name="Baucom R.S."/>
            <person name="Brutnell T.P."/>
            <person name="Carpita N.C."/>
            <person name="Chaparro C."/>
            <person name="Chia J.-M."/>
            <person name="Deragon J.-M."/>
            <person name="Estill J.C."/>
            <person name="Fu Y."/>
            <person name="Jeddeloh J.A."/>
            <person name="Han Y."/>
            <person name="Lee H."/>
            <person name="Li P."/>
            <person name="Lisch D.R."/>
            <person name="Liu S."/>
            <person name="Liu Z."/>
            <person name="Nagel D.H."/>
            <person name="McCann M.C."/>
            <person name="SanMiguel P."/>
            <person name="Myers A.M."/>
            <person name="Nettleton D."/>
            <person name="Nguyen J."/>
            <person name="Penning B.W."/>
            <person name="Ponnala L."/>
            <person name="Schneider K.L."/>
            <person name="Schwartz D.C."/>
            <person name="Sharma A."/>
            <person name="Soderlund C."/>
            <person name="Springer N.M."/>
            <person name="Sun Q."/>
            <person name="Wang H."/>
            <person name="Waterman M."/>
            <person name="Westerman R."/>
            <person name="Wolfgruber T.K."/>
            <person name="Yang L."/>
            <person name="Yu Y."/>
            <person name="Zhang L."/>
            <person name="Zhou S."/>
            <person name="Zhu Q."/>
            <person name="Bennetzen J.L."/>
            <person name="Dawe R.K."/>
            <person name="Jiang J."/>
            <person name="Jiang N."/>
            <person name="Presting G.G."/>
            <person name="Wessler S.R."/>
            <person name="Aluru S."/>
            <person name="Martienssen R.A."/>
            <person name="Clifton S.W."/>
            <person name="McCombie W.R."/>
            <person name="Wing R.A."/>
            <person name="Wilson R.K."/>
        </authorList>
    </citation>
    <scope>NUCLEOTIDE SEQUENCE [LARGE SCALE GENOMIC DNA]</scope>
    <source>
        <strain evidence="3">cv. B73</strain>
    </source>
</reference>
<dbReference type="AlphaFoldDB" id="A0A804PKJ9"/>
<feature type="region of interest" description="Disordered" evidence="1">
    <location>
        <begin position="59"/>
        <end position="100"/>
    </location>
</feature>
<feature type="compositionally biased region" description="Basic residues" evidence="1">
    <location>
        <begin position="219"/>
        <end position="232"/>
    </location>
</feature>
<organism evidence="2 3">
    <name type="scientific">Zea mays</name>
    <name type="common">Maize</name>
    <dbReference type="NCBI Taxonomy" id="4577"/>
    <lineage>
        <taxon>Eukaryota</taxon>
        <taxon>Viridiplantae</taxon>
        <taxon>Streptophyta</taxon>
        <taxon>Embryophyta</taxon>
        <taxon>Tracheophyta</taxon>
        <taxon>Spermatophyta</taxon>
        <taxon>Magnoliopsida</taxon>
        <taxon>Liliopsida</taxon>
        <taxon>Poales</taxon>
        <taxon>Poaceae</taxon>
        <taxon>PACMAD clade</taxon>
        <taxon>Panicoideae</taxon>
        <taxon>Andropogonodae</taxon>
        <taxon>Andropogoneae</taxon>
        <taxon>Tripsacinae</taxon>
        <taxon>Zea</taxon>
    </lineage>
</organism>
<name>A0A804PKJ9_MAIZE</name>
<evidence type="ECO:0000313" key="2">
    <source>
        <dbReference type="EnsemblPlants" id="Zm00001eb246950_P001"/>
    </source>
</evidence>
<feature type="region of interest" description="Disordered" evidence="1">
    <location>
        <begin position="393"/>
        <end position="413"/>
    </location>
</feature>
<feature type="region of interest" description="Disordered" evidence="1">
    <location>
        <begin position="125"/>
        <end position="341"/>
    </location>
</feature>
<feature type="compositionally biased region" description="Basic residues" evidence="1">
    <location>
        <begin position="152"/>
        <end position="161"/>
    </location>
</feature>
<proteinExistence type="predicted"/>
<feature type="compositionally biased region" description="Basic and acidic residues" evidence="1">
    <location>
        <begin position="452"/>
        <end position="466"/>
    </location>
</feature>
<feature type="compositionally biased region" description="Basic residues" evidence="1">
    <location>
        <begin position="239"/>
        <end position="267"/>
    </location>
</feature>